<dbReference type="PROSITE" id="PS50928">
    <property type="entry name" value="ABC_TM1"/>
    <property type="match status" value="1"/>
</dbReference>
<feature type="transmembrane region" description="Helical" evidence="7">
    <location>
        <begin position="136"/>
        <end position="154"/>
    </location>
</feature>
<dbReference type="GO" id="GO:0005886">
    <property type="term" value="C:plasma membrane"/>
    <property type="evidence" value="ECO:0007669"/>
    <property type="project" value="UniProtKB-SubCell"/>
</dbReference>
<comment type="similarity">
    <text evidence="7">Belongs to the binding-protein-dependent transport system permease family.</text>
</comment>
<keyword evidence="10" id="KW-1185">Reference proteome</keyword>
<keyword evidence="4 7" id="KW-0812">Transmembrane</keyword>
<accession>A0A561Q0X5</accession>
<evidence type="ECO:0000256" key="5">
    <source>
        <dbReference type="ARBA" id="ARBA00022989"/>
    </source>
</evidence>
<feature type="domain" description="ABC transmembrane type-1" evidence="8">
    <location>
        <begin position="73"/>
        <end position="286"/>
    </location>
</feature>
<keyword evidence="5 7" id="KW-1133">Transmembrane helix</keyword>
<evidence type="ECO:0000313" key="10">
    <source>
        <dbReference type="Proteomes" id="UP000320653"/>
    </source>
</evidence>
<evidence type="ECO:0000256" key="2">
    <source>
        <dbReference type="ARBA" id="ARBA00022448"/>
    </source>
</evidence>
<dbReference type="InterPro" id="IPR000515">
    <property type="entry name" value="MetI-like"/>
</dbReference>
<evidence type="ECO:0000256" key="1">
    <source>
        <dbReference type="ARBA" id="ARBA00004651"/>
    </source>
</evidence>
<feature type="transmembrane region" description="Helical" evidence="7">
    <location>
        <begin position="166"/>
        <end position="186"/>
    </location>
</feature>
<keyword evidence="2 7" id="KW-0813">Transport</keyword>
<dbReference type="Proteomes" id="UP000320653">
    <property type="component" value="Unassembled WGS sequence"/>
</dbReference>
<dbReference type="Gene3D" id="1.10.3720.10">
    <property type="entry name" value="MetI-like"/>
    <property type="match status" value="1"/>
</dbReference>
<dbReference type="PANTHER" id="PTHR30193">
    <property type="entry name" value="ABC TRANSPORTER PERMEASE PROTEIN"/>
    <property type="match status" value="1"/>
</dbReference>
<sequence length="297" mass="32129">MTALSAQKRAEARIGLVLASPAILLLVLLVVLPVLATAGFSLTDYRLGTQTIGFAGLDNYGTLWNDPRFWQSVGNTALYTLIVVPGSVGLGLGAALLIEGRGWLRPFYRVAYFLPVASTFIAMAIVWEFLMNPSVGLFNQILFALGLPGINFFGNAQTALFSMAAIGIWELTGFNMVLFMAGLAAIPRDLYDACAVDGGESGWDRFRMVTWPMLGPTTFFVAIITMIRAVRVFEVAAVITQGRPEGATEVLLYSIYVQAFQYFNIGYAAALIVVFLVVTALIALVQARFGGGREASR</sequence>
<evidence type="ECO:0000256" key="3">
    <source>
        <dbReference type="ARBA" id="ARBA00022475"/>
    </source>
</evidence>
<dbReference type="GO" id="GO:0055085">
    <property type="term" value="P:transmembrane transport"/>
    <property type="evidence" value="ECO:0007669"/>
    <property type="project" value="InterPro"/>
</dbReference>
<comment type="subcellular location">
    <subcellularLocation>
        <location evidence="1 7">Cell membrane</location>
        <topology evidence="1 7">Multi-pass membrane protein</topology>
    </subcellularLocation>
</comment>
<comment type="caution">
    <text evidence="9">The sequence shown here is derived from an EMBL/GenBank/DDBJ whole genome shotgun (WGS) entry which is preliminary data.</text>
</comment>
<organism evidence="9 10">
    <name type="scientific">Neorhizobium alkalisoli</name>
    <dbReference type="NCBI Taxonomy" id="528178"/>
    <lineage>
        <taxon>Bacteria</taxon>
        <taxon>Pseudomonadati</taxon>
        <taxon>Pseudomonadota</taxon>
        <taxon>Alphaproteobacteria</taxon>
        <taxon>Hyphomicrobiales</taxon>
        <taxon>Rhizobiaceae</taxon>
        <taxon>Rhizobium/Agrobacterium group</taxon>
        <taxon>Neorhizobium</taxon>
    </lineage>
</organism>
<evidence type="ECO:0000256" key="7">
    <source>
        <dbReference type="RuleBase" id="RU363032"/>
    </source>
</evidence>
<feature type="transmembrane region" description="Helical" evidence="7">
    <location>
        <begin position="77"/>
        <end position="98"/>
    </location>
</feature>
<evidence type="ECO:0000256" key="4">
    <source>
        <dbReference type="ARBA" id="ARBA00022692"/>
    </source>
</evidence>
<evidence type="ECO:0000313" key="9">
    <source>
        <dbReference type="EMBL" id="TWF44012.1"/>
    </source>
</evidence>
<dbReference type="SUPFAM" id="SSF161098">
    <property type="entry name" value="MetI-like"/>
    <property type="match status" value="1"/>
</dbReference>
<keyword evidence="3" id="KW-1003">Cell membrane</keyword>
<feature type="transmembrane region" description="Helical" evidence="7">
    <location>
        <begin position="206"/>
        <end position="227"/>
    </location>
</feature>
<feature type="transmembrane region" description="Helical" evidence="7">
    <location>
        <begin position="265"/>
        <end position="287"/>
    </location>
</feature>
<evidence type="ECO:0000259" key="8">
    <source>
        <dbReference type="PROSITE" id="PS50928"/>
    </source>
</evidence>
<name>A0A561Q0X5_9HYPH</name>
<dbReference type="EMBL" id="VIWP01000016">
    <property type="protein sequence ID" value="TWF44012.1"/>
    <property type="molecule type" value="Genomic_DNA"/>
</dbReference>
<dbReference type="InterPro" id="IPR035906">
    <property type="entry name" value="MetI-like_sf"/>
</dbReference>
<reference evidence="9 10" key="1">
    <citation type="submission" date="2019-06" db="EMBL/GenBank/DDBJ databases">
        <title>Sorghum-associated microbial communities from plants grown in Nebraska, USA.</title>
        <authorList>
            <person name="Schachtman D."/>
        </authorList>
    </citation>
    <scope>NUCLEOTIDE SEQUENCE [LARGE SCALE GENOMIC DNA]</scope>
    <source>
        <strain evidence="9 10">1225</strain>
    </source>
</reference>
<gene>
    <name evidence="9" type="ORF">FHW37_11616</name>
</gene>
<keyword evidence="6 7" id="KW-0472">Membrane</keyword>
<dbReference type="PANTHER" id="PTHR30193:SF37">
    <property type="entry name" value="INNER MEMBRANE ABC TRANSPORTER PERMEASE PROTEIN YCJO"/>
    <property type="match status" value="1"/>
</dbReference>
<proteinExistence type="inferred from homology"/>
<dbReference type="CDD" id="cd06261">
    <property type="entry name" value="TM_PBP2"/>
    <property type="match status" value="1"/>
</dbReference>
<dbReference type="RefSeq" id="WP_246691014.1">
    <property type="nucleotide sequence ID" value="NZ_VIWP01000016.1"/>
</dbReference>
<feature type="transmembrane region" description="Helical" evidence="7">
    <location>
        <begin position="12"/>
        <end position="36"/>
    </location>
</feature>
<protein>
    <submittedName>
        <fullName evidence="9">Carbohydrate ABC transporter membrane protein 1 (CUT1 family)</fullName>
    </submittedName>
</protein>
<evidence type="ECO:0000256" key="6">
    <source>
        <dbReference type="ARBA" id="ARBA00023136"/>
    </source>
</evidence>
<dbReference type="Pfam" id="PF00528">
    <property type="entry name" value="BPD_transp_1"/>
    <property type="match status" value="1"/>
</dbReference>
<feature type="transmembrane region" description="Helical" evidence="7">
    <location>
        <begin position="110"/>
        <end position="130"/>
    </location>
</feature>
<dbReference type="AlphaFoldDB" id="A0A561Q0X5"/>
<dbReference type="InterPro" id="IPR051393">
    <property type="entry name" value="ABC_transporter_permease"/>
</dbReference>